<reference evidence="2" key="1">
    <citation type="submission" date="2017-06" db="EMBL/GenBank/DDBJ databases">
        <authorList>
            <person name="Rodrigo-Torres L."/>
            <person name="Arahal R. D."/>
            <person name="Lucena T."/>
        </authorList>
    </citation>
    <scope>NUCLEOTIDE SEQUENCE [LARGE SCALE GENOMIC DNA]</scope>
    <source>
        <strain evidence="2">type strain: CECT 9192</strain>
    </source>
</reference>
<accession>A0A1Y6KZI2</accession>
<dbReference type="EMBL" id="FYAH01000002">
    <property type="protein sequence ID" value="SMY16487.1"/>
    <property type="molecule type" value="Genomic_DNA"/>
</dbReference>
<proteinExistence type="predicted"/>
<sequence>MRILLLSVVLVLLVKNEYMDRKLESLIIERNEVITINKLNTETFKLLEDQKEENNDLLLQREQRRLKQDENSVVTTEALNNLLYEKEKYHNNWPDDVIDWLQQPY</sequence>
<evidence type="ECO:0000313" key="1">
    <source>
        <dbReference type="EMBL" id="SMY16487.1"/>
    </source>
</evidence>
<dbReference type="RefSeq" id="WP_087820535.1">
    <property type="nucleotide sequence ID" value="NZ_FYAH01000002.1"/>
</dbReference>
<keyword evidence="2" id="KW-1185">Reference proteome</keyword>
<protein>
    <submittedName>
        <fullName evidence="1">Uncharacterized protein</fullName>
    </submittedName>
</protein>
<name>A0A1Y6KZI2_9GAMM</name>
<gene>
    <name evidence="1" type="ORF">PAQU9191_01718</name>
</gene>
<organism evidence="1 2">
    <name type="scientific">Photobacterium aquimaris</name>
    <dbReference type="NCBI Taxonomy" id="512643"/>
    <lineage>
        <taxon>Bacteria</taxon>
        <taxon>Pseudomonadati</taxon>
        <taxon>Pseudomonadota</taxon>
        <taxon>Gammaproteobacteria</taxon>
        <taxon>Vibrionales</taxon>
        <taxon>Vibrionaceae</taxon>
        <taxon>Photobacterium</taxon>
    </lineage>
</organism>
<dbReference type="AlphaFoldDB" id="A0A1Y6KZI2"/>
<dbReference type="Proteomes" id="UP000196485">
    <property type="component" value="Unassembled WGS sequence"/>
</dbReference>
<evidence type="ECO:0000313" key="2">
    <source>
        <dbReference type="Proteomes" id="UP000196485"/>
    </source>
</evidence>